<keyword evidence="15" id="KW-1185">Reference proteome</keyword>
<dbReference type="PANTHER" id="PTHR21077">
    <property type="entry name" value="EME1 PROTEIN"/>
    <property type="match status" value="1"/>
</dbReference>
<feature type="region of interest" description="Disordered" evidence="13">
    <location>
        <begin position="167"/>
        <end position="187"/>
    </location>
</feature>
<comment type="cofactor">
    <cofactor evidence="1">
        <name>Mg(2+)</name>
        <dbReference type="ChEBI" id="CHEBI:18420"/>
    </cofactor>
</comment>
<keyword evidence="6" id="KW-0227">DNA damage</keyword>
<evidence type="ECO:0000313" key="15">
    <source>
        <dbReference type="Proteomes" id="UP000823775"/>
    </source>
</evidence>
<evidence type="ECO:0000256" key="11">
    <source>
        <dbReference type="ARBA" id="ARBA00023242"/>
    </source>
</evidence>
<gene>
    <name evidence="14" type="ORF">HAX54_015200</name>
</gene>
<reference evidence="14 15" key="1">
    <citation type="journal article" date="2021" name="BMC Genomics">
        <title>Datura genome reveals duplications of psychoactive alkaloid biosynthetic genes and high mutation rate following tissue culture.</title>
        <authorList>
            <person name="Rajewski A."/>
            <person name="Carter-House D."/>
            <person name="Stajich J."/>
            <person name="Litt A."/>
        </authorList>
    </citation>
    <scope>NUCLEOTIDE SEQUENCE [LARGE SCALE GENOMIC DNA]</scope>
    <source>
        <strain evidence="14">AR-01</strain>
    </source>
</reference>
<comment type="caution">
    <text evidence="14">The sequence shown here is derived from an EMBL/GenBank/DDBJ whole genome shotgun (WGS) entry which is preliminary data.</text>
</comment>
<dbReference type="Proteomes" id="UP000823775">
    <property type="component" value="Unassembled WGS sequence"/>
</dbReference>
<keyword evidence="9" id="KW-0233">DNA recombination</keyword>
<keyword evidence="10" id="KW-0234">DNA repair</keyword>
<dbReference type="PANTHER" id="PTHR21077:SF5">
    <property type="entry name" value="CROSSOVER JUNCTION ENDONUCLEASE MMS4"/>
    <property type="match status" value="1"/>
</dbReference>
<evidence type="ECO:0000313" key="14">
    <source>
        <dbReference type="EMBL" id="MCE5166159.1"/>
    </source>
</evidence>
<evidence type="ECO:0000256" key="5">
    <source>
        <dbReference type="ARBA" id="ARBA00022759"/>
    </source>
</evidence>
<evidence type="ECO:0000256" key="1">
    <source>
        <dbReference type="ARBA" id="ARBA00001946"/>
    </source>
</evidence>
<evidence type="ECO:0000256" key="4">
    <source>
        <dbReference type="ARBA" id="ARBA00022723"/>
    </source>
</evidence>
<evidence type="ECO:0000256" key="8">
    <source>
        <dbReference type="ARBA" id="ARBA00022842"/>
    </source>
</evidence>
<keyword evidence="3" id="KW-0540">Nuclease</keyword>
<evidence type="ECO:0000256" key="9">
    <source>
        <dbReference type="ARBA" id="ARBA00023172"/>
    </source>
</evidence>
<dbReference type="InterPro" id="IPR033310">
    <property type="entry name" value="Mms4/EME1/EME2"/>
</dbReference>
<keyword evidence="12" id="KW-0469">Meiosis</keyword>
<keyword evidence="8" id="KW-0460">Magnesium</keyword>
<keyword evidence="7" id="KW-0378">Hydrolase</keyword>
<protein>
    <submittedName>
        <fullName evidence="14">Uncharacterized protein</fullName>
    </submittedName>
</protein>
<evidence type="ECO:0000256" key="2">
    <source>
        <dbReference type="ARBA" id="ARBA00004123"/>
    </source>
</evidence>
<evidence type="ECO:0000256" key="13">
    <source>
        <dbReference type="SAM" id="MobiDB-lite"/>
    </source>
</evidence>
<evidence type="ECO:0000256" key="7">
    <source>
        <dbReference type="ARBA" id="ARBA00022801"/>
    </source>
</evidence>
<feature type="region of interest" description="Disordered" evidence="13">
    <location>
        <begin position="61"/>
        <end position="83"/>
    </location>
</feature>
<keyword evidence="5" id="KW-0255">Endonuclease</keyword>
<sequence>MSQPISVDILSDDEDDDGNGGNGYSVNRNDTIDLSTPLTIPSRKKQRTEMSTNWNPTVLVIEDDDPTPFRPSKSTPSFVAETPMSDFSKPEVSFVKCSLGSSSILDSNSSRLDLTPSMVAETPESDLSKYSVPIVRCTEANADLQNRSSSIIDHNQDGGIDGVICLESDNESENSGNRGVRKEEEKVGSTDAVVEEIELSSRPFGSNFSLGIDNFMRMPEDVSHRNLTEAGPSLEYGSGTPYTPVDWNVNKRAKQSCEYSISSYCWRLNCCSVASGFSRKRLKLSLF</sequence>
<evidence type="ECO:0000256" key="6">
    <source>
        <dbReference type="ARBA" id="ARBA00022763"/>
    </source>
</evidence>
<evidence type="ECO:0000256" key="3">
    <source>
        <dbReference type="ARBA" id="ARBA00022722"/>
    </source>
</evidence>
<proteinExistence type="predicted"/>
<comment type="subcellular location">
    <subcellularLocation>
        <location evidence="2">Nucleus</location>
    </subcellularLocation>
</comment>
<evidence type="ECO:0000256" key="12">
    <source>
        <dbReference type="ARBA" id="ARBA00023254"/>
    </source>
</evidence>
<keyword evidence="11" id="KW-0539">Nucleus</keyword>
<dbReference type="EMBL" id="JACEIK010019630">
    <property type="protein sequence ID" value="MCE5166159.1"/>
    <property type="molecule type" value="Genomic_DNA"/>
</dbReference>
<feature type="region of interest" description="Disordered" evidence="13">
    <location>
        <begin position="1"/>
        <end position="36"/>
    </location>
</feature>
<organism evidence="14 15">
    <name type="scientific">Datura stramonium</name>
    <name type="common">Jimsonweed</name>
    <name type="synonym">Common thornapple</name>
    <dbReference type="NCBI Taxonomy" id="4076"/>
    <lineage>
        <taxon>Eukaryota</taxon>
        <taxon>Viridiplantae</taxon>
        <taxon>Streptophyta</taxon>
        <taxon>Embryophyta</taxon>
        <taxon>Tracheophyta</taxon>
        <taxon>Spermatophyta</taxon>
        <taxon>Magnoliopsida</taxon>
        <taxon>eudicotyledons</taxon>
        <taxon>Gunneridae</taxon>
        <taxon>Pentapetalae</taxon>
        <taxon>asterids</taxon>
        <taxon>lamiids</taxon>
        <taxon>Solanales</taxon>
        <taxon>Solanaceae</taxon>
        <taxon>Solanoideae</taxon>
        <taxon>Datureae</taxon>
        <taxon>Datura</taxon>
    </lineage>
</organism>
<name>A0ABS8Y592_DATST</name>
<accession>A0ABS8Y592</accession>
<feature type="compositionally biased region" description="Polar residues" evidence="13">
    <location>
        <begin position="24"/>
        <end position="36"/>
    </location>
</feature>
<keyword evidence="4" id="KW-0479">Metal-binding</keyword>
<evidence type="ECO:0000256" key="10">
    <source>
        <dbReference type="ARBA" id="ARBA00023204"/>
    </source>
</evidence>